<evidence type="ECO:0000256" key="2">
    <source>
        <dbReference type="SAM" id="Phobius"/>
    </source>
</evidence>
<sequence>MTVKATNNQGVDAKGDSNSVKDWDQATEQAKQAGIRWEKPADDKRSAKEIIEDSPLLKNLGNQSGVKDMLRDRVGDFENDPDAAFRAAQVLEHIEKIDSSGNRIVSDNVDNGRVDGFTKGGDAKHGTEAGRLQDFGKYGFDHLEGKLNDVSTAADDKQARQQAEAVGIQWQRPEGDERSAQDIIDDSPRLKNLGNQSGVKDMLKERVGDFENDPDAAFRAAQVLEHIETLDGSGDKIAGKDVGNGRVDGFTKGGDAKNGTEAGRLQDFGKYGFSHLQGELRNPTAAADNKEARAQAEQLGIIWERPKNDERTAQEIIDGDPLLKNLGNQSGIKDMLKEQVGDFETDADAAYRASQVLEHIETHDADGKVLTGADIGNGKIDGVTKSGEARHGTEAGRLQDFGKHGFSALKGPEPTEDSKMDLAREAAGLPPASELDIANLETTTVDPKDKNGKLTVSEMTWQNLMKDWKAGIDNGSIGKDDERAKLYNALRAQAATENGLDMVTLDISMGKSTAKANGDDLSAIIDGTKLDEQIGQLFGSQSVQKDFKAQQDKALDALPDKDGVREKLEDTAFSEEYSRYIADLKEKGLGDLAEADIAKTYASLTAFDPDKAAQFSQHMMIDATTMDLDKLMADPSLISDDNTALATQDTIKTLLTALKKGGIDMTRRTVETERFVQEFLGNKQTAKAFGDALKELGATFAKNGTVTSADIDKVMGKDVYKTLGEGAHGSMLKTITELNANGALGSTGGLISLASGIYQLAGKGGTLADTPEERLAIAKDFVSVLGAGQHFVNLGSNIYDNIRGTQTNQMLGLDKSLPQIFGKDAPGGAGHNMSVIQGEVKKLYEDFNSAVDAAPIDNKEKLAEKLNMSDEQLKTINDGFRDGFAKNPGLNGSTPTSRGISAFLRIMDAGANSFTGVADLVLGGLKIKSGMGSNDQVAIAQGAITVAAGAFNVAGGGAQMAALMGSNAARALAGPLLWAGAALTVALTPFLIVEDIKHSNRMDAHRADLDQLFKDLDTQGLLTENGLQRYEFLDDYMYNYAQRDAPDDQSIFEYREEEYAFYREEGRLPENGWDHLVHDDYKGDGANLDTQMA</sequence>
<feature type="transmembrane region" description="Helical" evidence="2">
    <location>
        <begin position="972"/>
        <end position="993"/>
    </location>
</feature>
<evidence type="ECO:0008006" key="5">
    <source>
        <dbReference type="Google" id="ProtNLM"/>
    </source>
</evidence>
<accession>A0A7Z0BRY2</accession>
<gene>
    <name evidence="3" type="ORF">FHR27_003271</name>
</gene>
<organism evidence="3 4">
    <name type="scientific">Phytopseudomonas flavescens</name>
    <dbReference type="NCBI Taxonomy" id="29435"/>
    <lineage>
        <taxon>Bacteria</taxon>
        <taxon>Pseudomonadati</taxon>
        <taxon>Pseudomonadota</taxon>
        <taxon>Gammaproteobacteria</taxon>
        <taxon>Pseudomonadales</taxon>
        <taxon>Pseudomonadaceae</taxon>
        <taxon>Phytopseudomonas</taxon>
    </lineage>
</organism>
<proteinExistence type="predicted"/>
<feature type="compositionally biased region" description="Polar residues" evidence="1">
    <location>
        <begin position="1"/>
        <end position="12"/>
    </location>
</feature>
<dbReference type="RefSeq" id="WP_179539089.1">
    <property type="nucleotide sequence ID" value="NZ_JACBYV010000001.1"/>
</dbReference>
<evidence type="ECO:0000313" key="4">
    <source>
        <dbReference type="Proteomes" id="UP000578688"/>
    </source>
</evidence>
<evidence type="ECO:0000313" key="3">
    <source>
        <dbReference type="EMBL" id="NYH74661.1"/>
    </source>
</evidence>
<evidence type="ECO:0000256" key="1">
    <source>
        <dbReference type="SAM" id="MobiDB-lite"/>
    </source>
</evidence>
<keyword evidence="4" id="KW-1185">Reference proteome</keyword>
<name>A0A7Z0BRY2_9GAMM</name>
<comment type="caution">
    <text evidence="3">The sequence shown here is derived from an EMBL/GenBank/DDBJ whole genome shotgun (WGS) entry which is preliminary data.</text>
</comment>
<feature type="compositionally biased region" description="Basic and acidic residues" evidence="1">
    <location>
        <begin position="13"/>
        <end position="24"/>
    </location>
</feature>
<reference evidence="3 4" key="1">
    <citation type="submission" date="2020-07" db="EMBL/GenBank/DDBJ databases">
        <title>Genomic analyses of the natural microbiome of Caenorhabditis elegans.</title>
        <authorList>
            <person name="Samuel B."/>
        </authorList>
    </citation>
    <scope>NUCLEOTIDE SEQUENCE [LARGE SCALE GENOMIC DNA]</scope>
    <source>
        <strain evidence="3 4">BIGb0408</strain>
    </source>
</reference>
<feature type="region of interest" description="Disordered" evidence="1">
    <location>
        <begin position="1"/>
        <end position="45"/>
    </location>
</feature>
<dbReference type="EMBL" id="JACBYV010000001">
    <property type="protein sequence ID" value="NYH74661.1"/>
    <property type="molecule type" value="Genomic_DNA"/>
</dbReference>
<protein>
    <recommendedName>
        <fullName evidence="5">Type III effector HrpK</fullName>
    </recommendedName>
</protein>
<keyword evidence="2" id="KW-0812">Transmembrane</keyword>
<dbReference type="Proteomes" id="UP000578688">
    <property type="component" value="Unassembled WGS sequence"/>
</dbReference>
<feature type="compositionally biased region" description="Basic and acidic residues" evidence="1">
    <location>
        <begin position="36"/>
        <end position="45"/>
    </location>
</feature>
<keyword evidence="2" id="KW-1133">Transmembrane helix</keyword>
<dbReference type="AlphaFoldDB" id="A0A7Z0BRY2"/>
<keyword evidence="2" id="KW-0472">Membrane</keyword>